<dbReference type="EMBL" id="WSFT01000014">
    <property type="protein sequence ID" value="MBS4537257.1"/>
    <property type="molecule type" value="Genomic_DNA"/>
</dbReference>
<dbReference type="InterPro" id="IPR016181">
    <property type="entry name" value="Acyl_CoA_acyltransferase"/>
</dbReference>
<dbReference type="SUPFAM" id="SSF55729">
    <property type="entry name" value="Acyl-CoA N-acyltransferases (Nat)"/>
    <property type="match status" value="1"/>
</dbReference>
<dbReference type="PROSITE" id="PS51186">
    <property type="entry name" value="GNAT"/>
    <property type="match status" value="2"/>
</dbReference>
<dbReference type="CDD" id="cd04301">
    <property type="entry name" value="NAT_SF"/>
    <property type="match status" value="2"/>
</dbReference>
<organism evidence="4 5">
    <name type="scientific">Anaeromonas frigoriresistens</name>
    <dbReference type="NCBI Taxonomy" id="2683708"/>
    <lineage>
        <taxon>Bacteria</taxon>
        <taxon>Bacillati</taxon>
        <taxon>Bacillota</taxon>
        <taxon>Tissierellia</taxon>
        <taxon>Tissierellales</taxon>
        <taxon>Thermohalobacteraceae</taxon>
        <taxon>Anaeromonas</taxon>
    </lineage>
</organism>
<dbReference type="RefSeq" id="WP_203365188.1">
    <property type="nucleotide sequence ID" value="NZ_WSFT01000014.1"/>
</dbReference>
<name>A0A942UZD6_9FIRM</name>
<dbReference type="Pfam" id="PF00583">
    <property type="entry name" value="Acetyltransf_1"/>
    <property type="match status" value="2"/>
</dbReference>
<sequence length="291" mass="33485">MKTYKEKVLCVQDINESQKQQISQLIEICNRKDKIELNLNLDKRDNIHDLLYYEGDSLVGYLTLLPSYIKKEKKAIGIVHPSYRKKGIFKKLVEEGKNICSQINVEKIIFINNSESISGLKSLKSIGAKYISSSYKMIYNDNYELSRHKEDKRLQVIKANDKDIDDLIIIGTEAFHTSIEEEKEYILSGLNNLNKSIYIVKYNRKSIGAVSITEVNKAIVISDLSVLIDYRRKGIGKYILQNVVIDLYDKGYKDISLFVEIQNKNAINIYEDSGFIISNGNDFYELNIIAK</sequence>
<evidence type="ECO:0000259" key="3">
    <source>
        <dbReference type="PROSITE" id="PS51186"/>
    </source>
</evidence>
<dbReference type="PANTHER" id="PTHR42919">
    <property type="entry name" value="N-ALPHA-ACETYLTRANSFERASE"/>
    <property type="match status" value="1"/>
</dbReference>
<comment type="caution">
    <text evidence="4">The sequence shown here is derived from an EMBL/GenBank/DDBJ whole genome shotgun (WGS) entry which is preliminary data.</text>
</comment>
<reference evidence="4" key="1">
    <citation type="submission" date="2019-12" db="EMBL/GenBank/DDBJ databases">
        <title>Clostridiaceae gen. nov. sp. nov., isolated from sediment in Xinjiang, China.</title>
        <authorList>
            <person name="Zhang R."/>
        </authorList>
    </citation>
    <scope>NUCLEOTIDE SEQUENCE</scope>
    <source>
        <strain evidence="4">D2Q-11</strain>
    </source>
</reference>
<evidence type="ECO:0000313" key="4">
    <source>
        <dbReference type="EMBL" id="MBS4537257.1"/>
    </source>
</evidence>
<accession>A0A942UZD6</accession>
<protein>
    <submittedName>
        <fullName evidence="4">GNAT family N-acetyltransferase</fullName>
    </submittedName>
</protein>
<keyword evidence="5" id="KW-1185">Reference proteome</keyword>
<dbReference type="InterPro" id="IPR051556">
    <property type="entry name" value="N-term/lysine_N-AcTrnsfr"/>
</dbReference>
<dbReference type="GO" id="GO:0016747">
    <property type="term" value="F:acyltransferase activity, transferring groups other than amino-acyl groups"/>
    <property type="evidence" value="ECO:0007669"/>
    <property type="project" value="InterPro"/>
</dbReference>
<keyword evidence="2" id="KW-0012">Acyltransferase</keyword>
<feature type="domain" description="N-acetyltransferase" evidence="3">
    <location>
        <begin position="9"/>
        <end position="150"/>
    </location>
</feature>
<keyword evidence="1" id="KW-0808">Transferase</keyword>
<evidence type="ECO:0000256" key="1">
    <source>
        <dbReference type="ARBA" id="ARBA00022679"/>
    </source>
</evidence>
<dbReference type="Proteomes" id="UP000724672">
    <property type="component" value="Unassembled WGS sequence"/>
</dbReference>
<gene>
    <name evidence="4" type="ORF">GOQ27_02225</name>
</gene>
<feature type="domain" description="N-acetyltransferase" evidence="3">
    <location>
        <begin position="154"/>
        <end position="291"/>
    </location>
</feature>
<dbReference type="PANTHER" id="PTHR42919:SF8">
    <property type="entry name" value="N-ALPHA-ACETYLTRANSFERASE 50"/>
    <property type="match status" value="1"/>
</dbReference>
<proteinExistence type="predicted"/>
<evidence type="ECO:0000313" key="5">
    <source>
        <dbReference type="Proteomes" id="UP000724672"/>
    </source>
</evidence>
<dbReference type="InterPro" id="IPR000182">
    <property type="entry name" value="GNAT_dom"/>
</dbReference>
<dbReference type="AlphaFoldDB" id="A0A942UZD6"/>
<dbReference type="Gene3D" id="3.40.630.30">
    <property type="match status" value="2"/>
</dbReference>
<evidence type="ECO:0000256" key="2">
    <source>
        <dbReference type="ARBA" id="ARBA00023315"/>
    </source>
</evidence>